<dbReference type="PROSITE" id="PS50850">
    <property type="entry name" value="MFS"/>
    <property type="match status" value="1"/>
</dbReference>
<name>X1RL13_9ZZZZ</name>
<accession>X1RL13</accession>
<sequence>MLFFSPSYEYIIFGGAILGIATGAFMSSNWALATDLVPKGEGARYLGLTNLATAGGAALARLIGPVIDFLNNYAPALGYRVMLGACFIYMVIGSLLIIKIKKAR</sequence>
<feature type="transmembrane region" description="Helical" evidence="1">
    <location>
        <begin position="45"/>
        <end position="67"/>
    </location>
</feature>
<protein>
    <recommendedName>
        <fullName evidence="2">Major facilitator superfamily (MFS) profile domain-containing protein</fullName>
    </recommendedName>
</protein>
<evidence type="ECO:0000256" key="1">
    <source>
        <dbReference type="SAM" id="Phobius"/>
    </source>
</evidence>
<dbReference type="Gene3D" id="1.20.1250.20">
    <property type="entry name" value="MFS general substrate transporter like domains"/>
    <property type="match status" value="1"/>
</dbReference>
<proteinExistence type="predicted"/>
<feature type="transmembrane region" description="Helical" evidence="1">
    <location>
        <begin position="79"/>
        <end position="98"/>
    </location>
</feature>
<dbReference type="EMBL" id="BARW01006832">
    <property type="protein sequence ID" value="GAI81323.1"/>
    <property type="molecule type" value="Genomic_DNA"/>
</dbReference>
<keyword evidence="1" id="KW-0472">Membrane</keyword>
<keyword evidence="1" id="KW-0812">Transmembrane</keyword>
<comment type="caution">
    <text evidence="3">The sequence shown here is derived from an EMBL/GenBank/DDBJ whole genome shotgun (WGS) entry which is preliminary data.</text>
</comment>
<organism evidence="3">
    <name type="scientific">marine sediment metagenome</name>
    <dbReference type="NCBI Taxonomy" id="412755"/>
    <lineage>
        <taxon>unclassified sequences</taxon>
        <taxon>metagenomes</taxon>
        <taxon>ecological metagenomes</taxon>
    </lineage>
</organism>
<keyword evidence="1" id="KW-1133">Transmembrane helix</keyword>
<dbReference type="InterPro" id="IPR036259">
    <property type="entry name" value="MFS_trans_sf"/>
</dbReference>
<evidence type="ECO:0000313" key="3">
    <source>
        <dbReference type="EMBL" id="GAI81323.1"/>
    </source>
</evidence>
<reference evidence="3" key="1">
    <citation type="journal article" date="2014" name="Front. Microbiol.">
        <title>High frequency of phylogenetically diverse reductive dehalogenase-homologous genes in deep subseafloor sedimentary metagenomes.</title>
        <authorList>
            <person name="Kawai M."/>
            <person name="Futagami T."/>
            <person name="Toyoda A."/>
            <person name="Takaki Y."/>
            <person name="Nishi S."/>
            <person name="Hori S."/>
            <person name="Arai W."/>
            <person name="Tsubouchi T."/>
            <person name="Morono Y."/>
            <person name="Uchiyama I."/>
            <person name="Ito T."/>
            <person name="Fujiyama A."/>
            <person name="Inagaki F."/>
            <person name="Takami H."/>
        </authorList>
    </citation>
    <scope>NUCLEOTIDE SEQUENCE</scope>
    <source>
        <strain evidence="3">Expedition CK06-06</strain>
    </source>
</reference>
<dbReference type="InterPro" id="IPR020846">
    <property type="entry name" value="MFS_dom"/>
</dbReference>
<evidence type="ECO:0000259" key="2">
    <source>
        <dbReference type="PROSITE" id="PS50850"/>
    </source>
</evidence>
<dbReference type="AlphaFoldDB" id="X1RL13"/>
<gene>
    <name evidence="3" type="ORF">S12H4_14334</name>
</gene>
<feature type="transmembrane region" description="Helical" evidence="1">
    <location>
        <begin position="12"/>
        <end position="33"/>
    </location>
</feature>
<feature type="domain" description="Major facilitator superfamily (MFS) profile" evidence="2">
    <location>
        <begin position="1"/>
        <end position="104"/>
    </location>
</feature>
<dbReference type="GO" id="GO:0022857">
    <property type="term" value="F:transmembrane transporter activity"/>
    <property type="evidence" value="ECO:0007669"/>
    <property type="project" value="InterPro"/>
</dbReference>
<dbReference type="SUPFAM" id="SSF103473">
    <property type="entry name" value="MFS general substrate transporter"/>
    <property type="match status" value="1"/>
</dbReference>